<evidence type="ECO:0000259" key="8">
    <source>
        <dbReference type="PROSITE" id="PS50112"/>
    </source>
</evidence>
<protein>
    <recommendedName>
        <fullName evidence="2">histidine kinase</fullName>
        <ecNumber evidence="2">2.7.13.3</ecNumber>
    </recommendedName>
</protein>
<dbReference type="GO" id="GO:0000155">
    <property type="term" value="F:phosphorelay sensor kinase activity"/>
    <property type="evidence" value="ECO:0007669"/>
    <property type="project" value="InterPro"/>
</dbReference>
<feature type="coiled-coil region" evidence="6">
    <location>
        <begin position="468"/>
        <end position="502"/>
    </location>
</feature>
<evidence type="ECO:0000256" key="4">
    <source>
        <dbReference type="ARBA" id="ARBA00022679"/>
    </source>
</evidence>
<dbReference type="STRING" id="241145.SAMN05660776_0739"/>
<dbReference type="PANTHER" id="PTHR43304:SF1">
    <property type="entry name" value="PAC DOMAIN-CONTAINING PROTEIN"/>
    <property type="match status" value="1"/>
</dbReference>
<dbReference type="Pfam" id="PF08448">
    <property type="entry name" value="PAS_4"/>
    <property type="match status" value="1"/>
</dbReference>
<keyword evidence="10" id="KW-1185">Reference proteome</keyword>
<evidence type="ECO:0000256" key="3">
    <source>
        <dbReference type="ARBA" id="ARBA00022553"/>
    </source>
</evidence>
<evidence type="ECO:0000256" key="5">
    <source>
        <dbReference type="ARBA" id="ARBA00022777"/>
    </source>
</evidence>
<proteinExistence type="predicted"/>
<dbReference type="InterPro" id="IPR000014">
    <property type="entry name" value="PAS"/>
</dbReference>
<feature type="domain" description="PAS" evidence="8">
    <location>
        <begin position="111"/>
        <end position="155"/>
    </location>
</feature>
<feature type="domain" description="Histidine kinase" evidence="7">
    <location>
        <begin position="509"/>
        <end position="723"/>
    </location>
</feature>
<dbReference type="OrthoDB" id="9781208at2"/>
<dbReference type="SMART" id="SM00388">
    <property type="entry name" value="HisKA"/>
    <property type="match status" value="1"/>
</dbReference>
<dbReference type="PROSITE" id="PS50109">
    <property type="entry name" value="HIS_KIN"/>
    <property type="match status" value="1"/>
</dbReference>
<dbReference type="EC" id="2.7.13.3" evidence="2"/>
<dbReference type="SUPFAM" id="SSF55785">
    <property type="entry name" value="PYP-like sensor domain (PAS domain)"/>
    <property type="match status" value="3"/>
</dbReference>
<dbReference type="SUPFAM" id="SSF47384">
    <property type="entry name" value="Homodimeric domain of signal transducing histidine kinase"/>
    <property type="match status" value="1"/>
</dbReference>
<dbReference type="PROSITE" id="PS50112">
    <property type="entry name" value="PAS"/>
    <property type="match status" value="2"/>
</dbReference>
<evidence type="ECO:0000259" key="7">
    <source>
        <dbReference type="PROSITE" id="PS50109"/>
    </source>
</evidence>
<evidence type="ECO:0000256" key="1">
    <source>
        <dbReference type="ARBA" id="ARBA00000085"/>
    </source>
</evidence>
<dbReference type="InterPro" id="IPR036097">
    <property type="entry name" value="HisK_dim/P_sf"/>
</dbReference>
<dbReference type="Pfam" id="PF02518">
    <property type="entry name" value="HATPase_c"/>
    <property type="match status" value="1"/>
</dbReference>
<comment type="catalytic activity">
    <reaction evidence="1">
        <text>ATP + protein L-histidine = ADP + protein N-phospho-L-histidine.</text>
        <dbReference type="EC" id="2.7.13.3"/>
    </reaction>
</comment>
<dbReference type="SMART" id="SM00387">
    <property type="entry name" value="HATPase_c"/>
    <property type="match status" value="1"/>
</dbReference>
<dbReference type="InterPro" id="IPR035965">
    <property type="entry name" value="PAS-like_dom_sf"/>
</dbReference>
<dbReference type="Gene3D" id="1.10.287.130">
    <property type="match status" value="1"/>
</dbReference>
<dbReference type="Gene3D" id="3.30.450.20">
    <property type="entry name" value="PAS domain"/>
    <property type="match status" value="3"/>
</dbReference>
<dbReference type="Proteomes" id="UP000190230">
    <property type="component" value="Unassembled WGS sequence"/>
</dbReference>
<dbReference type="InterPro" id="IPR052162">
    <property type="entry name" value="Sensor_kinase/Photoreceptor"/>
</dbReference>
<accession>A0A1T5ANR0</accession>
<dbReference type="RefSeq" id="WP_079719336.1">
    <property type="nucleotide sequence ID" value="NZ_FUYY01000001.1"/>
</dbReference>
<dbReference type="SUPFAM" id="SSF55874">
    <property type="entry name" value="ATPase domain of HSP90 chaperone/DNA topoisomerase II/histidine kinase"/>
    <property type="match status" value="1"/>
</dbReference>
<evidence type="ECO:0000256" key="2">
    <source>
        <dbReference type="ARBA" id="ARBA00012438"/>
    </source>
</evidence>
<dbReference type="AlphaFoldDB" id="A0A1T5ANR0"/>
<dbReference type="SMART" id="SM00086">
    <property type="entry name" value="PAC"/>
    <property type="match status" value="3"/>
</dbReference>
<name>A0A1T5ANR0_9FLAO</name>
<dbReference type="InterPro" id="IPR003661">
    <property type="entry name" value="HisK_dim/P_dom"/>
</dbReference>
<keyword evidence="4" id="KW-0808">Transferase</keyword>
<dbReference type="Pfam" id="PF00512">
    <property type="entry name" value="HisKA"/>
    <property type="match status" value="1"/>
</dbReference>
<keyword evidence="3" id="KW-0597">Phosphoprotein</keyword>
<organism evidence="9 10">
    <name type="scientific">Salegentibacter holothuriorum</name>
    <dbReference type="NCBI Taxonomy" id="241145"/>
    <lineage>
        <taxon>Bacteria</taxon>
        <taxon>Pseudomonadati</taxon>
        <taxon>Bacteroidota</taxon>
        <taxon>Flavobacteriia</taxon>
        <taxon>Flavobacteriales</taxon>
        <taxon>Flavobacteriaceae</taxon>
        <taxon>Salegentibacter</taxon>
    </lineage>
</organism>
<dbReference type="PRINTS" id="PR00344">
    <property type="entry name" value="BCTRLSENSOR"/>
</dbReference>
<evidence type="ECO:0000313" key="9">
    <source>
        <dbReference type="EMBL" id="SKB36505.1"/>
    </source>
</evidence>
<dbReference type="EMBL" id="FUYY01000001">
    <property type="protein sequence ID" value="SKB36505.1"/>
    <property type="molecule type" value="Genomic_DNA"/>
</dbReference>
<dbReference type="InterPro" id="IPR003594">
    <property type="entry name" value="HATPase_dom"/>
</dbReference>
<dbReference type="Gene3D" id="3.30.565.10">
    <property type="entry name" value="Histidine kinase-like ATPase, C-terminal domain"/>
    <property type="match status" value="1"/>
</dbReference>
<dbReference type="InterPro" id="IPR004358">
    <property type="entry name" value="Sig_transdc_His_kin-like_C"/>
</dbReference>
<dbReference type="Pfam" id="PF13426">
    <property type="entry name" value="PAS_9"/>
    <property type="match status" value="2"/>
</dbReference>
<dbReference type="CDD" id="cd00082">
    <property type="entry name" value="HisKA"/>
    <property type="match status" value="1"/>
</dbReference>
<sequence>MKNIAIPVLKIDGNFEIISWNTSAEDFLKVTFKKSPGAQLNLKEILPSGIWSEFQYNFEANGGVFHNIFTFSKTKNLEIFSSPCLDDGGNIKNYSLSIKVVSSRDTTSSENIIQLKNILENSSLAIFLTDPSGPIIGVNKAACRMFGYSAKEMTGLHREHIMQKNINLDNAVEHRNKAGELRSELIGVRKSGETFPCEVHSVIYTNNEGEKRTSTTIIDISERKKQELIAENNKQAFQSLFEYNPDAVYSFDLQGNFLSLNESAARLGETSREKLMEMSFLPLIPKDDQVRVMEYFAKATLGEVQRYQTNFIGLKGTRKVLDVTNFPIYVNKKIVGVYGIAKNITQQVSMEQKLLEDRNMFRAIIDYIPDHIFVVNEKHETILTNHSFYKNYLGVEDEQKSLGLTAAEFLDKEEANEILEDNTRVMDSGTPVLNREKIIHNFNGEKQYTLLTKVPFSFGDNKKGLVGISRNISEIKEKEKSLEELNQALKEHADELSLSNKELEQFAYIASHDLQEPLIMITSFLAQLKKKYEHELDEKAQQYIYFANDGAIRMRQIILDLLEYSRVGRIPHKVTAINLEHLVAEVLLLQKRSITEKNAGIEIGTLPELKVEEPLLKQLFSNLIENALKYSSKERTPEINISSLEKEKHWEFEIRDNGIGIEEEFREQIFIIFQRLHQRSEYKGTGIGLAICKKIVDNFGGDIWVDSTFGKGSSFYFTIPKQF</sequence>
<reference evidence="10" key="1">
    <citation type="submission" date="2017-02" db="EMBL/GenBank/DDBJ databases">
        <authorList>
            <person name="Varghese N."/>
            <person name="Submissions S."/>
        </authorList>
    </citation>
    <scope>NUCLEOTIDE SEQUENCE [LARGE SCALE GENOMIC DNA]</scope>
    <source>
        <strain evidence="10">DSM 23405</strain>
    </source>
</reference>
<evidence type="ECO:0000256" key="6">
    <source>
        <dbReference type="SAM" id="Coils"/>
    </source>
</evidence>
<dbReference type="FunFam" id="3.30.565.10:FF:000006">
    <property type="entry name" value="Sensor histidine kinase WalK"/>
    <property type="match status" value="1"/>
</dbReference>
<dbReference type="PANTHER" id="PTHR43304">
    <property type="entry name" value="PHYTOCHROME-LIKE PROTEIN CPH1"/>
    <property type="match status" value="1"/>
</dbReference>
<dbReference type="NCBIfam" id="TIGR00229">
    <property type="entry name" value="sensory_box"/>
    <property type="match status" value="3"/>
</dbReference>
<dbReference type="InterPro" id="IPR005467">
    <property type="entry name" value="His_kinase_dom"/>
</dbReference>
<dbReference type="InterPro" id="IPR001610">
    <property type="entry name" value="PAC"/>
</dbReference>
<keyword evidence="6" id="KW-0175">Coiled coil</keyword>
<feature type="domain" description="PAS" evidence="8">
    <location>
        <begin position="233"/>
        <end position="303"/>
    </location>
</feature>
<dbReference type="InterPro" id="IPR013656">
    <property type="entry name" value="PAS_4"/>
</dbReference>
<dbReference type="InterPro" id="IPR036890">
    <property type="entry name" value="HATPase_C_sf"/>
</dbReference>
<dbReference type="CDD" id="cd00130">
    <property type="entry name" value="PAS"/>
    <property type="match status" value="2"/>
</dbReference>
<keyword evidence="5" id="KW-0418">Kinase</keyword>
<dbReference type="SMART" id="SM00091">
    <property type="entry name" value="PAS"/>
    <property type="match status" value="3"/>
</dbReference>
<evidence type="ECO:0000313" key="10">
    <source>
        <dbReference type="Proteomes" id="UP000190230"/>
    </source>
</evidence>
<gene>
    <name evidence="9" type="ORF">SAMN05660776_0739</name>
</gene>